<sequence>MKPFVTKLLYTLGVTVLCGQLQAQSLDQAKKLYNEGQYAEAKPAFEKLIKQSPSNSSYNLWYGVCCYETGDLAAAEKHLSFAVKRKVIESFRYLGEVYYKTYRFEDAVDMYEQYIEWLEKKKRDTETAELRLEVLEDAKRMMEKVENIQIIDSVVVDKDDFLSAYTLSEESGSLTSYNSFFDKAGISSSVYMNQKGDKIYYAHPTDENHYCLFTQSRLMNQWADEKQLPMNINSTADDNYPFVLSDGVTMYFASQGNGSLGGYDLFVTRYNMNSDSYLAPERLGMPFNSPYNDYMIVFDEVKNLGWFVSDRFQPEGQVCVYLFIPNENHDRVETEDVEVKRARAAVRSIRDSWVAGEDYSELIQLAHQEIPYGKKEIEKDFDFVIQDNKIYYTWDEIKSPEAKSIYQKVVSLKQQITADEKKLASLRQDYTKNPGKREKLKETILALEAKLEASIPQVEELEKQARNAEVRFLKK</sequence>
<evidence type="ECO:0000256" key="2">
    <source>
        <dbReference type="SAM" id="SignalP"/>
    </source>
</evidence>
<feature type="repeat" description="TPR" evidence="1">
    <location>
        <begin position="88"/>
        <end position="121"/>
    </location>
</feature>
<keyword evidence="2" id="KW-0732">Signal</keyword>
<evidence type="ECO:0000313" key="4">
    <source>
        <dbReference type="Proteomes" id="UP001165444"/>
    </source>
</evidence>
<dbReference type="SUPFAM" id="SSF48452">
    <property type="entry name" value="TPR-like"/>
    <property type="match status" value="1"/>
</dbReference>
<evidence type="ECO:0000313" key="3">
    <source>
        <dbReference type="EMBL" id="MCJ2382052.1"/>
    </source>
</evidence>
<reference evidence="3 4" key="1">
    <citation type="submission" date="2022-03" db="EMBL/GenBank/DDBJ databases">
        <title>Parabacteroides sp. nov. isolated from swine feces.</title>
        <authorList>
            <person name="Bak J.E."/>
        </authorList>
    </citation>
    <scope>NUCLEOTIDE SEQUENCE [LARGE SCALE GENOMIC DNA]</scope>
    <source>
        <strain evidence="3 4">AGMB00274</strain>
    </source>
</reference>
<dbReference type="InterPro" id="IPR019734">
    <property type="entry name" value="TPR_rpt"/>
</dbReference>
<dbReference type="PROSITE" id="PS50005">
    <property type="entry name" value="TPR"/>
    <property type="match status" value="1"/>
</dbReference>
<dbReference type="Gene3D" id="1.25.40.10">
    <property type="entry name" value="Tetratricopeptide repeat domain"/>
    <property type="match status" value="1"/>
</dbReference>
<proteinExistence type="predicted"/>
<dbReference type="InterPro" id="IPR011990">
    <property type="entry name" value="TPR-like_helical_dom_sf"/>
</dbReference>
<dbReference type="RefSeq" id="WP_243326413.1">
    <property type="nucleotide sequence ID" value="NZ_JAKZMM010000053.1"/>
</dbReference>
<gene>
    <name evidence="3" type="ORF">MUN53_15790</name>
</gene>
<dbReference type="Pfam" id="PF07676">
    <property type="entry name" value="PD40"/>
    <property type="match status" value="1"/>
</dbReference>
<dbReference type="EMBL" id="JAKZMM010000053">
    <property type="protein sequence ID" value="MCJ2382052.1"/>
    <property type="molecule type" value="Genomic_DNA"/>
</dbReference>
<feature type="signal peptide" evidence="2">
    <location>
        <begin position="1"/>
        <end position="23"/>
    </location>
</feature>
<feature type="chain" id="PRO_5046152996" evidence="2">
    <location>
        <begin position="24"/>
        <end position="475"/>
    </location>
</feature>
<protein>
    <submittedName>
        <fullName evidence="3">Tetratricopeptide repeat protein</fullName>
    </submittedName>
</protein>
<evidence type="ECO:0000256" key="1">
    <source>
        <dbReference type="PROSITE-ProRule" id="PRU00339"/>
    </source>
</evidence>
<name>A0ABT0C4X3_9BACT</name>
<dbReference type="InterPro" id="IPR011659">
    <property type="entry name" value="WD40"/>
</dbReference>
<dbReference type="Proteomes" id="UP001165444">
    <property type="component" value="Unassembled WGS sequence"/>
</dbReference>
<organism evidence="3 4">
    <name type="scientific">Parabacteroides faecalis</name>
    <dbReference type="NCBI Taxonomy" id="2924040"/>
    <lineage>
        <taxon>Bacteria</taxon>
        <taxon>Pseudomonadati</taxon>
        <taxon>Bacteroidota</taxon>
        <taxon>Bacteroidia</taxon>
        <taxon>Bacteroidales</taxon>
        <taxon>Tannerellaceae</taxon>
        <taxon>Parabacteroides</taxon>
    </lineage>
</organism>
<dbReference type="Pfam" id="PF13432">
    <property type="entry name" value="TPR_16"/>
    <property type="match status" value="1"/>
</dbReference>
<comment type="caution">
    <text evidence="3">The sequence shown here is derived from an EMBL/GenBank/DDBJ whole genome shotgun (WGS) entry which is preliminary data.</text>
</comment>
<keyword evidence="4" id="KW-1185">Reference proteome</keyword>
<accession>A0ABT0C4X3</accession>
<keyword evidence="1" id="KW-0802">TPR repeat</keyword>